<comment type="caution">
    <text evidence="2">The sequence shown here is derived from an EMBL/GenBank/DDBJ whole genome shotgun (WGS) entry which is preliminary data.</text>
</comment>
<accession>A0A5J4SHN0</accession>
<dbReference type="Gene3D" id="1.10.510.10">
    <property type="entry name" value="Transferase(Phosphotransferase) domain 1"/>
    <property type="match status" value="1"/>
</dbReference>
<dbReference type="OrthoDB" id="4062651at2759"/>
<dbReference type="EMBL" id="SNRW01040248">
    <property type="protein sequence ID" value="KAA6345408.1"/>
    <property type="molecule type" value="Genomic_DNA"/>
</dbReference>
<dbReference type="Proteomes" id="UP000324800">
    <property type="component" value="Unassembled WGS sequence"/>
</dbReference>
<feature type="non-terminal residue" evidence="2">
    <location>
        <position position="1"/>
    </location>
</feature>
<evidence type="ECO:0000259" key="1">
    <source>
        <dbReference type="Pfam" id="PF07714"/>
    </source>
</evidence>
<feature type="domain" description="Serine-threonine/tyrosine-protein kinase catalytic" evidence="1">
    <location>
        <begin position="23"/>
        <end position="69"/>
    </location>
</feature>
<dbReference type="InterPro" id="IPR011009">
    <property type="entry name" value="Kinase-like_dom_sf"/>
</dbReference>
<dbReference type="SUPFAM" id="SSF56112">
    <property type="entry name" value="Protein kinase-like (PK-like)"/>
    <property type="match status" value="1"/>
</dbReference>
<organism evidence="2 3">
    <name type="scientific">Streblomastix strix</name>
    <dbReference type="NCBI Taxonomy" id="222440"/>
    <lineage>
        <taxon>Eukaryota</taxon>
        <taxon>Metamonada</taxon>
        <taxon>Preaxostyla</taxon>
        <taxon>Oxymonadida</taxon>
        <taxon>Streblomastigidae</taxon>
        <taxon>Streblomastix</taxon>
    </lineage>
</organism>
<dbReference type="InterPro" id="IPR001245">
    <property type="entry name" value="Ser-Thr/Tyr_kinase_cat_dom"/>
</dbReference>
<reference evidence="2 3" key="1">
    <citation type="submission" date="2019-03" db="EMBL/GenBank/DDBJ databases">
        <title>Single cell metagenomics reveals metabolic interactions within the superorganism composed of flagellate Streblomastix strix and complex community of Bacteroidetes bacteria on its surface.</title>
        <authorList>
            <person name="Treitli S.C."/>
            <person name="Kolisko M."/>
            <person name="Husnik F."/>
            <person name="Keeling P."/>
            <person name="Hampl V."/>
        </authorList>
    </citation>
    <scope>NUCLEOTIDE SEQUENCE [LARGE SCALE GENOMIC DNA]</scope>
    <source>
        <strain evidence="2">ST1C</strain>
    </source>
</reference>
<proteinExistence type="predicted"/>
<dbReference type="Pfam" id="PF07714">
    <property type="entry name" value="PK_Tyr_Ser-Thr"/>
    <property type="match status" value="1"/>
</dbReference>
<protein>
    <recommendedName>
        <fullName evidence="1">Serine-threonine/tyrosine-protein kinase catalytic domain-containing protein</fullName>
    </recommendedName>
</protein>
<gene>
    <name evidence="2" type="ORF">EZS28_052163</name>
</gene>
<dbReference type="AlphaFoldDB" id="A0A5J4SHN0"/>
<sequence length="74" mass="8049">RGDSFARNQTIRSLDDPVQTIIGGGYESIRWKSPEVTEGDTAGPSSSVFSLGMIIWEMWTGEVPFGEIDAITAN</sequence>
<dbReference type="GO" id="GO:0004672">
    <property type="term" value="F:protein kinase activity"/>
    <property type="evidence" value="ECO:0007669"/>
    <property type="project" value="InterPro"/>
</dbReference>
<evidence type="ECO:0000313" key="3">
    <source>
        <dbReference type="Proteomes" id="UP000324800"/>
    </source>
</evidence>
<feature type="non-terminal residue" evidence="2">
    <location>
        <position position="74"/>
    </location>
</feature>
<name>A0A5J4SHN0_9EUKA</name>
<evidence type="ECO:0000313" key="2">
    <source>
        <dbReference type="EMBL" id="KAA6345408.1"/>
    </source>
</evidence>